<feature type="domain" description="Reverse transcriptase zinc-binding" evidence="1">
    <location>
        <begin position="60"/>
        <end position="115"/>
    </location>
</feature>
<reference evidence="2" key="1">
    <citation type="journal article" date="2023" name="bioRxiv">
        <title>Improved chromosome-level genome assembly for marigold (Tagetes erecta).</title>
        <authorList>
            <person name="Jiang F."/>
            <person name="Yuan L."/>
            <person name="Wang S."/>
            <person name="Wang H."/>
            <person name="Xu D."/>
            <person name="Wang A."/>
            <person name="Fan W."/>
        </authorList>
    </citation>
    <scope>NUCLEOTIDE SEQUENCE</scope>
    <source>
        <strain evidence="2">WSJ</strain>
        <tissue evidence="2">Leaf</tissue>
    </source>
</reference>
<dbReference type="EMBL" id="JAUHHV010000008">
    <property type="protein sequence ID" value="KAK1416495.1"/>
    <property type="molecule type" value="Genomic_DNA"/>
</dbReference>
<evidence type="ECO:0000313" key="3">
    <source>
        <dbReference type="Proteomes" id="UP001229421"/>
    </source>
</evidence>
<keyword evidence="3" id="KW-1185">Reference proteome</keyword>
<comment type="caution">
    <text evidence="2">The sequence shown here is derived from an EMBL/GenBank/DDBJ whole genome shotgun (WGS) entry which is preliminary data.</text>
</comment>
<organism evidence="2 3">
    <name type="scientific">Tagetes erecta</name>
    <name type="common">African marigold</name>
    <dbReference type="NCBI Taxonomy" id="13708"/>
    <lineage>
        <taxon>Eukaryota</taxon>
        <taxon>Viridiplantae</taxon>
        <taxon>Streptophyta</taxon>
        <taxon>Embryophyta</taxon>
        <taxon>Tracheophyta</taxon>
        <taxon>Spermatophyta</taxon>
        <taxon>Magnoliopsida</taxon>
        <taxon>eudicotyledons</taxon>
        <taxon>Gunneridae</taxon>
        <taxon>Pentapetalae</taxon>
        <taxon>asterids</taxon>
        <taxon>campanulids</taxon>
        <taxon>Asterales</taxon>
        <taxon>Asteraceae</taxon>
        <taxon>Asteroideae</taxon>
        <taxon>Heliantheae alliance</taxon>
        <taxon>Tageteae</taxon>
        <taxon>Tagetes</taxon>
    </lineage>
</organism>
<proteinExistence type="predicted"/>
<sequence length="153" mass="17011">MKNRLNQLLMAHSMCSKHVSEVNVKKVVFIEPKEALSATSQKLQNLGSSYRPLEETLVDSVRCFVWRARLDRFSAKSALIARGAGINGGGFSMCIEADETPSHLLVSCPFASRVWEQVAAWCGVSLVGINEIVLLYKINLFLISSQFFFGKLL</sequence>
<protein>
    <recommendedName>
        <fullName evidence="1">Reverse transcriptase zinc-binding domain-containing protein</fullName>
    </recommendedName>
</protein>
<evidence type="ECO:0000259" key="1">
    <source>
        <dbReference type="Pfam" id="PF13966"/>
    </source>
</evidence>
<dbReference type="InterPro" id="IPR026960">
    <property type="entry name" value="RVT-Znf"/>
</dbReference>
<dbReference type="AlphaFoldDB" id="A0AAD8K4Y4"/>
<evidence type="ECO:0000313" key="2">
    <source>
        <dbReference type="EMBL" id="KAK1416495.1"/>
    </source>
</evidence>
<dbReference type="Pfam" id="PF13966">
    <property type="entry name" value="zf-RVT"/>
    <property type="match status" value="1"/>
</dbReference>
<gene>
    <name evidence="2" type="ORF">QVD17_32286</name>
</gene>
<dbReference type="Proteomes" id="UP001229421">
    <property type="component" value="Unassembled WGS sequence"/>
</dbReference>
<accession>A0AAD8K4Y4</accession>
<name>A0AAD8K4Y4_TARER</name>